<dbReference type="EMBL" id="JBHLXE010000097">
    <property type="protein sequence ID" value="MFC0180280.1"/>
    <property type="molecule type" value="Genomic_DNA"/>
</dbReference>
<keyword evidence="1" id="KW-0732">Signal</keyword>
<dbReference type="InterPro" id="IPR005546">
    <property type="entry name" value="Autotransporte_beta"/>
</dbReference>
<dbReference type="SUPFAM" id="SSF103515">
    <property type="entry name" value="Autotransporter"/>
    <property type="match status" value="1"/>
</dbReference>
<dbReference type="SUPFAM" id="SSF51126">
    <property type="entry name" value="Pectin lyase-like"/>
    <property type="match status" value="2"/>
</dbReference>
<feature type="domain" description="Autotransporter" evidence="2">
    <location>
        <begin position="2253"/>
        <end position="2532"/>
    </location>
</feature>
<dbReference type="RefSeq" id="WP_385877393.1">
    <property type="nucleotide sequence ID" value="NZ_JBHLXE010000097.1"/>
</dbReference>
<dbReference type="Gene3D" id="2.40.128.130">
    <property type="entry name" value="Autotransporter beta-domain"/>
    <property type="match status" value="1"/>
</dbReference>
<evidence type="ECO:0000313" key="3">
    <source>
        <dbReference type="EMBL" id="MFC0180280.1"/>
    </source>
</evidence>
<keyword evidence="4" id="KW-1185">Reference proteome</keyword>
<proteinExistence type="predicted"/>
<reference evidence="3 4" key="1">
    <citation type="submission" date="2024-09" db="EMBL/GenBank/DDBJ databases">
        <authorList>
            <person name="Sun Q."/>
            <person name="Mori K."/>
        </authorList>
    </citation>
    <scope>NUCLEOTIDE SEQUENCE [LARGE SCALE GENOMIC DNA]</scope>
    <source>
        <strain evidence="3 4">CCM 8545</strain>
    </source>
</reference>
<dbReference type="InterPro" id="IPR011050">
    <property type="entry name" value="Pectin_lyase_fold/virulence"/>
</dbReference>
<name>A0ABV6CDS7_9GAMM</name>
<accession>A0ABV6CDS7</accession>
<sequence length="2532" mass="268097">MKRTKIATLINNHFSSTSLNTNTYRRPSLNMTKSLGYAILSLGILGISNSEVLAVTTDSCSIEMNCTIVKNTADLNAVLNNTSSKITRLVLANDIKLTSDVFVKMVESNRKNIVIDGNGFSLDAATFDFNFATRTPAEWNEQKGSFTFENFKKLVSSEAALEAVVRVDKDAAIDIEFNKIDEFSNSMYAIMGVAGASALGNPKAEVIFGDINKQLNFTYDVNHQIVQGGPLRFKGKFDIFTDGAQGAYNTVFWSNVANDYNIMTFESTADLSAKVTKFTLGATNNNGAYKYVMHDGAKFKLHTSTNTFGSSNNGLELGSYDDVTGFNKGVVLDLANYNGEALIGDSISNLGGDNSGGLGNGSKTSGDVVLNIGTGSKLAYTGANSAGIKVIKNNNIDGNVYIRSDAALNATNANGIVTTMNGTGDLVLLNDINGNINAQNGILFSTKSGQGSYEITNKGTINSSINGISLTADTQNATDLSLNLTDSNINVNSGIGVLVSGNLNSKISGGNITLDSNGTAGLSILNKGITDIKNLILTLNNKVESGIISDNNSIITLRESTINAKNQSTGLNRLRKLTLDDLVINASEKATGILVTADDLASWTIEKLTLNVSDEANGLTLNGGWDFDKTITINMSENALGYALKYLDSANTSELTINDNFQFNGTGKNALLISGINDKVVNQTGEIIGNVEINNQGNTTYNLTGSLTGNIKSQTANTSLNFYDDAIYFGDITLLQGPNNITLGGKSNVTGQYIGNDAIDILTLKDNTTSNLSFDLANGDNIVNIIDSALINDIITTGSGNDVFNLTNLTTSSVNKQLNAGAGANILNLSMKNGLDGETFNLSLDNLWLDFQIANIINSNLSLNDLGAATGTLFNLNSAHLTIANQNNSSSDFNNTIEGTGNISLNGKINLVNNNKNFNGNWVINNSGELNTSLEGGFGSGTITNNGLLSLNGVNTLNNALSGMGTLSINNADYFNFNNTLVNTFSGNIALNNSTIKLDENNTSALSNANLILNEGGVVNIDKDTTIGDLSIAGGNLNFSLNGPTDSPLLTVKNLDVDSLNNSTLNIAGLINLNRPTQSTVETSTNFLDSDSSLSGKAIQLISATSINNGDKQLQLSIDGNDGLKGIQFTNVSDGFGNLVDTIYDYVALSSIDGANGPGIYVDVLLKELISKTNVVFNNQNSNSNSVNALLSGIGGIEIQAKDNQAISINNEKNSYSGKTVVTSGTLQLGANNALGNTSELSITDNAKVDMLNSTLTLLNLTGGGQFDINNGELNLTSANFNGTFTGNDKGALTVSDYVVLAGDNKFTGKTTIEGNGTLQIGNGEASASYSGNVLNNGKLLFNNNSEAIYNAIITGTGSLTKEGLGNLVIENAQSYTGDTLINSGSMTLIKNADLTSNIINNSKLIFAKDSDYEFSKLISGTGNVVVNSTGKTTLLGDNSYTGGTDLQKGQLVLKSATAAGTGTISVNSDLSLDFVNSSFKNAIVGNGNVNINGKNITLENILPFKGQMNVHTNASLNLASSLGNAKYNIEGTLNFKNNIDTTINNTLKGNGLINIDTEGNKFSFSQNQDSDGFEGTLALTNAIFDLDDENNRKGIAKGTLSLGTGSVANIGSDHEINNLDIFGGELSISMQNPTTPHVLSVTNLSVDNSMNSGKVNLIGAKLAEPNATDVQKNLLEQNRLDPSTGFLVVKSETVSTPGQILKLTVDGESRENIKKPIYDSHKNKINATYDYIGIAADKTINESLKQNGLYVTYLLTQVESIDKLIIDAVGSSYNQFLARITGEGSVELRASDKPLIISNSQNDNTGGSILRNGSIQLGADNSISQFGSITVIDAVFDLNGKTQNITSIDLNDTSRLDINNGVLNFNGSNDKVSAINGTLAGAGTFNINSGEFTFNRENNTLTAAVNLAKDAMVVLNEKANLGSGQLNLSNGATLELNSATSLVKNALSGEGNVNLVSSKATLDGISEKFAGIFNIDSNSELTLNNLKNIGQASINNNGSLSINLTGLDQELSQNISGTGLINKLGDGILRIAKDFSKLETFSVNAGTLILSGNDAMIKALDIRDNAFAGGAGSILGDVTNEGILLVGNAADISDDMQVLEINGNLNNFNIVSLAGSKVGNNLIVKGNYDARSDLIFNTVLAGDDSITDKLSINGNTSGHTTVYVQNAGGKGAQTQKGIELITINGNSAGTFALGNRVVAGSYDYQLVQQDTNWVLQSNLMAIRPEIGAYLANVDMAIATINNSYSDRINQIKQDPNSPVWGKIVGSVTDSRAANTISQRLYSSYVEIGSDLFEIDNSNSRFTSGLFGAIGSGHSSNTSDVTDFVANTSQDNYRIGTYGTYLTNAFSLHNPAYIDSSLQYSWASNKVAGQDVSDAQTYDANAFAVSLEGGLPLTVYSEDNQYVDVIPQTQITYKRHRADDILESNGTLITHPTVDGLVTRLGTEIRYNTLTESQLQLTGYTGINWIHDDVKAAINFDDKRYFSDKPSDIFDLKLGININMPSNLSTFAEVNTQQGKNDYSNVKGTIGLRYEF</sequence>
<dbReference type="PANTHER" id="PTHR35037">
    <property type="entry name" value="C-TERMINAL REGION OF AIDA-LIKE PROTEIN"/>
    <property type="match status" value="1"/>
</dbReference>
<comment type="caution">
    <text evidence="3">The sequence shown here is derived from an EMBL/GenBank/DDBJ whole genome shotgun (WGS) entry which is preliminary data.</text>
</comment>
<dbReference type="SMART" id="SM00869">
    <property type="entry name" value="Autotransporter"/>
    <property type="match status" value="1"/>
</dbReference>
<dbReference type="Gene3D" id="2.160.20.20">
    <property type="match status" value="2"/>
</dbReference>
<gene>
    <name evidence="3" type="ORF">ACFFIT_09350</name>
</gene>
<dbReference type="Pfam" id="PF18883">
    <property type="entry name" value="AC_1"/>
    <property type="match status" value="1"/>
</dbReference>
<evidence type="ECO:0000259" key="2">
    <source>
        <dbReference type="PROSITE" id="PS51208"/>
    </source>
</evidence>
<dbReference type="InterPro" id="IPR036709">
    <property type="entry name" value="Autotransporte_beta_dom_sf"/>
</dbReference>
<organism evidence="3 4">
    <name type="scientific">Thorsellia kenyensis</name>
    <dbReference type="NCBI Taxonomy" id="1549888"/>
    <lineage>
        <taxon>Bacteria</taxon>
        <taxon>Pseudomonadati</taxon>
        <taxon>Pseudomonadota</taxon>
        <taxon>Gammaproteobacteria</taxon>
        <taxon>Enterobacterales</taxon>
        <taxon>Thorselliaceae</taxon>
        <taxon>Thorsellia</taxon>
    </lineage>
</organism>
<protein>
    <submittedName>
        <fullName evidence="3">Autotransporter outer membrane beta-barrel domain-containing protein</fullName>
    </submittedName>
</protein>
<evidence type="ECO:0000313" key="4">
    <source>
        <dbReference type="Proteomes" id="UP001589758"/>
    </source>
</evidence>
<dbReference type="InterPro" id="IPR013425">
    <property type="entry name" value="Autotrns_rpt"/>
</dbReference>
<dbReference type="PANTHER" id="PTHR35037:SF3">
    <property type="entry name" value="C-TERMINAL REGION OF AIDA-LIKE PROTEIN"/>
    <property type="match status" value="1"/>
</dbReference>
<dbReference type="NCBIfam" id="TIGR01414">
    <property type="entry name" value="autotrans_barl"/>
    <property type="match status" value="1"/>
</dbReference>
<dbReference type="NCBIfam" id="TIGR02601">
    <property type="entry name" value="autotrns_rpt"/>
    <property type="match status" value="1"/>
</dbReference>
<dbReference type="InterPro" id="IPR012332">
    <property type="entry name" value="Autotransporter_pectin_lyase_C"/>
</dbReference>
<evidence type="ECO:0000256" key="1">
    <source>
        <dbReference type="ARBA" id="ARBA00022729"/>
    </source>
</evidence>
<dbReference type="Proteomes" id="UP001589758">
    <property type="component" value="Unassembled WGS sequence"/>
</dbReference>
<dbReference type="CDD" id="cd01344">
    <property type="entry name" value="PL2_Passenger_AT"/>
    <property type="match status" value="1"/>
</dbReference>
<dbReference type="InterPro" id="IPR006315">
    <property type="entry name" value="OM_autotransptr_brl_dom"/>
</dbReference>
<dbReference type="PROSITE" id="PS51208">
    <property type="entry name" value="AUTOTRANSPORTER"/>
    <property type="match status" value="1"/>
</dbReference>
<dbReference type="InterPro" id="IPR043990">
    <property type="entry name" value="AC_1"/>
</dbReference>
<dbReference type="InterPro" id="IPR051551">
    <property type="entry name" value="Autotransporter_adhesion"/>
</dbReference>